<protein>
    <submittedName>
        <fullName evidence="2">Uncharacterized protein</fullName>
    </submittedName>
</protein>
<feature type="region of interest" description="Disordered" evidence="1">
    <location>
        <begin position="38"/>
        <end position="77"/>
    </location>
</feature>
<reference evidence="2" key="1">
    <citation type="submission" date="2013-08" db="EMBL/GenBank/DDBJ databases">
        <title>Gene expansion shapes genome architecture in the human pathogen Lichtheimia corymbifera: an evolutionary genomics analysis in the ancient terrestrial Mucorales (Mucoromycotina).</title>
        <authorList>
            <person name="Schwartze V.U."/>
            <person name="Winter S."/>
            <person name="Shelest E."/>
            <person name="Marcet-Houben M."/>
            <person name="Horn F."/>
            <person name="Wehner S."/>
            <person name="Hoffmann K."/>
            <person name="Riege K."/>
            <person name="Sammeth M."/>
            <person name="Nowrousian M."/>
            <person name="Valiante V."/>
            <person name="Linde J."/>
            <person name="Jacobsen I.D."/>
            <person name="Marz M."/>
            <person name="Brakhage A.A."/>
            <person name="Gabaldon T."/>
            <person name="Bocker S."/>
            <person name="Voigt K."/>
        </authorList>
    </citation>
    <scope>NUCLEOTIDE SEQUENCE [LARGE SCALE GENOMIC DNA]</scope>
    <source>
        <strain evidence="2">FSU 9682</strain>
    </source>
</reference>
<proteinExistence type="predicted"/>
<dbReference type="EMBL" id="CBTN010000093">
    <property type="protein sequence ID" value="CDH60438.1"/>
    <property type="molecule type" value="Genomic_DNA"/>
</dbReference>
<evidence type="ECO:0000313" key="3">
    <source>
        <dbReference type="Proteomes" id="UP000027586"/>
    </source>
</evidence>
<organism evidence="2 3">
    <name type="scientific">Lichtheimia corymbifera JMRC:FSU:9682</name>
    <dbReference type="NCBI Taxonomy" id="1263082"/>
    <lineage>
        <taxon>Eukaryota</taxon>
        <taxon>Fungi</taxon>
        <taxon>Fungi incertae sedis</taxon>
        <taxon>Mucoromycota</taxon>
        <taxon>Mucoromycotina</taxon>
        <taxon>Mucoromycetes</taxon>
        <taxon>Mucorales</taxon>
        <taxon>Lichtheimiaceae</taxon>
        <taxon>Lichtheimia</taxon>
    </lineage>
</organism>
<feature type="region of interest" description="Disordered" evidence="1">
    <location>
        <begin position="1"/>
        <end position="26"/>
    </location>
</feature>
<accession>A0A068SDI9</accession>
<feature type="compositionally biased region" description="Polar residues" evidence="1">
    <location>
        <begin position="7"/>
        <end position="21"/>
    </location>
</feature>
<dbReference type="VEuPathDB" id="FungiDB:LCOR_11222.1"/>
<comment type="caution">
    <text evidence="2">The sequence shown here is derived from an EMBL/GenBank/DDBJ whole genome shotgun (WGS) entry which is preliminary data.</text>
</comment>
<feature type="compositionally biased region" description="Basic and acidic residues" evidence="1">
    <location>
        <begin position="38"/>
        <end position="52"/>
    </location>
</feature>
<keyword evidence="3" id="KW-1185">Reference proteome</keyword>
<gene>
    <name evidence="2" type="ORF">LCOR_11222.1</name>
</gene>
<name>A0A068SDI9_9FUNG</name>
<dbReference type="Proteomes" id="UP000027586">
    <property type="component" value="Unassembled WGS sequence"/>
</dbReference>
<sequence>MTAPFTADNNQGSNQSYTATGNSISVTNSSNVTLHATHDDTIAERPSKKQAVEVDQDQNDVDTKLSSITRPIAASPC</sequence>
<evidence type="ECO:0000313" key="2">
    <source>
        <dbReference type="EMBL" id="CDH60438.1"/>
    </source>
</evidence>
<dbReference type="AlphaFoldDB" id="A0A068SDI9"/>
<evidence type="ECO:0000256" key="1">
    <source>
        <dbReference type="SAM" id="MobiDB-lite"/>
    </source>
</evidence>